<dbReference type="Pfam" id="PF12738">
    <property type="entry name" value="PTCB-BRCT"/>
    <property type="match status" value="2"/>
</dbReference>
<dbReference type="STRING" id="341454.A0A4S2MQR1"/>
<feature type="region of interest" description="Disordered" evidence="1">
    <location>
        <begin position="469"/>
        <end position="608"/>
    </location>
</feature>
<feature type="compositionally biased region" description="Basic residues" evidence="1">
    <location>
        <begin position="571"/>
        <end position="586"/>
    </location>
</feature>
<accession>A0A4S2MQR1</accession>
<dbReference type="Gene3D" id="3.40.50.10190">
    <property type="entry name" value="BRCT domain"/>
    <property type="match status" value="6"/>
</dbReference>
<dbReference type="GO" id="GO:0035361">
    <property type="term" value="C:Cul8-RING ubiquitin ligase complex"/>
    <property type="evidence" value="ECO:0007669"/>
    <property type="project" value="TreeGrafter"/>
</dbReference>
<dbReference type="GO" id="GO:0006302">
    <property type="term" value="P:double-strand break repair"/>
    <property type="evidence" value="ECO:0007669"/>
    <property type="project" value="TreeGrafter"/>
</dbReference>
<gene>
    <name evidence="3" type="ORF">EX30DRAFT_344560</name>
</gene>
<proteinExistence type="predicted"/>
<dbReference type="InterPro" id="IPR036420">
    <property type="entry name" value="BRCT_dom_sf"/>
</dbReference>
<feature type="compositionally biased region" description="Polar residues" evidence="1">
    <location>
        <begin position="481"/>
        <end position="500"/>
    </location>
</feature>
<keyword evidence="4" id="KW-1185">Reference proteome</keyword>
<dbReference type="OrthoDB" id="342264at2759"/>
<feature type="domain" description="BRCT" evidence="2">
    <location>
        <begin position="645"/>
        <end position="709"/>
    </location>
</feature>
<dbReference type="AlphaFoldDB" id="A0A4S2MQR1"/>
<dbReference type="PANTHER" id="PTHR47667">
    <property type="entry name" value="REGULATOR OF TY1 TRANSPOSITION PROTEIN 107"/>
    <property type="match status" value="1"/>
</dbReference>
<dbReference type="FunFam" id="3.40.50.10190:FF:000048">
    <property type="entry name" value="DNA repair protein Rtt107"/>
    <property type="match status" value="1"/>
</dbReference>
<dbReference type="Pfam" id="PF16770">
    <property type="entry name" value="RTT107_BRCT_5"/>
    <property type="match status" value="1"/>
</dbReference>
<feature type="domain" description="BRCT" evidence="2">
    <location>
        <begin position="24"/>
        <end position="122"/>
    </location>
</feature>
<dbReference type="InterPro" id="IPR001357">
    <property type="entry name" value="BRCT_dom"/>
</dbReference>
<dbReference type="CDD" id="cd18437">
    <property type="entry name" value="BRCT_BRC1_like_rpt3"/>
    <property type="match status" value="1"/>
</dbReference>
<sequence>MTDSFPAVPAVPAVPVAPPVPQHEPRPLFDNVVFHIVTGPNLLDQEAKRISGLLTKHGAQECPPRTGSISIDFQVVSHLIAKDIDFPGYEDAERLMVTVVTPQWVYKSVETNKAQQIRPFTPDPRFFFSNITVTTADLPAGDKEAIVGGVIAMGGTVCSALRASVTHIVALNLNNEKCRIALQKKLKAKIVLPHWFDDCLKLRKRIDEKPYLLPNPEIERIGVDEPMELPWGPDLSYSHHHQGGAMGLPPPTLGEGYKIFNGDSVMLGTDLDLSSRMRGLLSQLIRQVNGQATDDINNAQVLICHWREGDEYLTASRKNLHVGNLTWLYWMLAHKKWTSPLSRLLHYPLVRGGLPSMYDKIITVSNYGGDARLYLESLIEAIGAKFTKSMKIENTHLITARACSEKYDAAKEWNIGIVNHLWLEESYAKWKEMTVTDLRYTHFPKRTNLMEIVGQTRLDKEDLKQFYEEDSQETAVEHPTSRSTGIVTENNLVSRAQSVPNGGEPKKPAQRRPASNAPASGPDVTPTPASRHDRRTELSEAPSTGRKAKEAAAARLHSEIMPDVALYQKEQKRKGGVVGGGRKRRSSVNSVENTERSHKRTTTSPDAEIEVKVTKKAKKAPKPTVILLLTAYTKWQDADRMAKDKKQLLELGIKCVEDATQCTHLAAPHLARTAKFCVAIARAPIILSATWVEDCLKTGSILDTSKYLLKDPENEKRLNYNLAESLARAKSNAGKLLAGQTIFVTTDVHGGFDVCKSIVEANGGVCVGWSRMKKPLNVPLSDPIVLLANVDTPSKFLMAFRRMAVEEDKEHRIYRSDWLLDLAMNQAVVWDGRYDVVSRS</sequence>
<dbReference type="SUPFAM" id="SSF52113">
    <property type="entry name" value="BRCT domain"/>
    <property type="match status" value="4"/>
</dbReference>
<name>A0A4S2MQR1_9PEZI</name>
<feature type="domain" description="BRCT" evidence="2">
    <location>
        <begin position="372"/>
        <end position="440"/>
    </location>
</feature>
<evidence type="ECO:0000256" key="1">
    <source>
        <dbReference type="SAM" id="MobiDB-lite"/>
    </source>
</evidence>
<organism evidence="3 4">
    <name type="scientific">Ascodesmis nigricans</name>
    <dbReference type="NCBI Taxonomy" id="341454"/>
    <lineage>
        <taxon>Eukaryota</taxon>
        <taxon>Fungi</taxon>
        <taxon>Dikarya</taxon>
        <taxon>Ascomycota</taxon>
        <taxon>Pezizomycotina</taxon>
        <taxon>Pezizomycetes</taxon>
        <taxon>Pezizales</taxon>
        <taxon>Ascodesmidaceae</taxon>
        <taxon>Ascodesmis</taxon>
    </lineage>
</organism>
<dbReference type="PANTHER" id="PTHR47667:SF1">
    <property type="entry name" value="REGULATOR OF TY1 TRANSPOSITION PROTEIN 107"/>
    <property type="match status" value="1"/>
</dbReference>
<dbReference type="Proteomes" id="UP000298138">
    <property type="component" value="Unassembled WGS sequence"/>
</dbReference>
<dbReference type="PROSITE" id="PS50172">
    <property type="entry name" value="BRCT"/>
    <property type="match status" value="4"/>
</dbReference>
<feature type="compositionally biased region" description="Basic and acidic residues" evidence="1">
    <location>
        <begin position="547"/>
        <end position="560"/>
    </location>
</feature>
<dbReference type="CDD" id="cd18436">
    <property type="entry name" value="BRCT_BRC1_like_rpt2"/>
    <property type="match status" value="1"/>
</dbReference>
<dbReference type="GO" id="GO:0005634">
    <property type="term" value="C:nucleus"/>
    <property type="evidence" value="ECO:0007669"/>
    <property type="project" value="TreeGrafter"/>
</dbReference>
<dbReference type="GO" id="GO:1990683">
    <property type="term" value="P:DNA double-strand break attachment to nuclear envelope"/>
    <property type="evidence" value="ECO:0007669"/>
    <property type="project" value="TreeGrafter"/>
</dbReference>
<protein>
    <submittedName>
        <fullName evidence="3">BRCT domain-containing protein</fullName>
    </submittedName>
</protein>
<feature type="domain" description="BRCT" evidence="2">
    <location>
        <begin position="123"/>
        <end position="213"/>
    </location>
</feature>
<dbReference type="InParanoid" id="A0A4S2MQR1"/>
<reference evidence="3 4" key="1">
    <citation type="submission" date="2019-04" db="EMBL/GenBank/DDBJ databases">
        <title>Comparative genomics and transcriptomics to analyze fruiting body development in filamentous ascomycetes.</title>
        <authorList>
            <consortium name="DOE Joint Genome Institute"/>
            <person name="Lutkenhaus R."/>
            <person name="Traeger S."/>
            <person name="Breuer J."/>
            <person name="Kuo A."/>
            <person name="Lipzen A."/>
            <person name="Pangilinan J."/>
            <person name="Dilworth D."/>
            <person name="Sandor L."/>
            <person name="Poggeler S."/>
            <person name="Barry K."/>
            <person name="Grigoriev I.V."/>
            <person name="Nowrousian M."/>
        </authorList>
    </citation>
    <scope>NUCLEOTIDE SEQUENCE [LARGE SCALE GENOMIC DNA]</scope>
    <source>
        <strain evidence="3 4">CBS 389.68</strain>
    </source>
</reference>
<evidence type="ECO:0000259" key="2">
    <source>
        <dbReference type="PROSITE" id="PS50172"/>
    </source>
</evidence>
<dbReference type="CDD" id="cd18438">
    <property type="entry name" value="BRCT_BRC1_like_rpt4"/>
    <property type="match status" value="1"/>
</dbReference>
<dbReference type="EMBL" id="ML220164">
    <property type="protein sequence ID" value="TGZ76888.1"/>
    <property type="molecule type" value="Genomic_DNA"/>
</dbReference>
<evidence type="ECO:0000313" key="4">
    <source>
        <dbReference type="Proteomes" id="UP000298138"/>
    </source>
</evidence>
<dbReference type="CDD" id="cd17743">
    <property type="entry name" value="BRCT_BRC1_like_rpt5"/>
    <property type="match status" value="1"/>
</dbReference>
<dbReference type="InterPro" id="IPR053036">
    <property type="entry name" value="CellCycle_DNARepair_Reg"/>
</dbReference>
<dbReference type="SMART" id="SM00292">
    <property type="entry name" value="BRCT"/>
    <property type="match status" value="6"/>
</dbReference>
<evidence type="ECO:0000313" key="3">
    <source>
        <dbReference type="EMBL" id="TGZ76888.1"/>
    </source>
</evidence>